<dbReference type="PROSITE" id="PS50084">
    <property type="entry name" value="KH_TYPE_1"/>
    <property type="match status" value="1"/>
</dbReference>
<dbReference type="CDD" id="cd22430">
    <property type="entry name" value="KH-I_DDX43_DDX53"/>
    <property type="match status" value="1"/>
</dbReference>
<keyword evidence="2 8" id="KW-0547">Nucleotide-binding</keyword>
<dbReference type="Gene3D" id="3.30.1370.10">
    <property type="entry name" value="K Homology domain, type 1"/>
    <property type="match status" value="1"/>
</dbReference>
<dbReference type="CDD" id="cd17958">
    <property type="entry name" value="DEADc_DDX43_DDX53"/>
    <property type="match status" value="1"/>
</dbReference>
<name>A0AAQ5YW53_AMPOC</name>
<dbReference type="InterPro" id="IPR036612">
    <property type="entry name" value="KH_dom_type_1_sf"/>
</dbReference>
<evidence type="ECO:0000256" key="1">
    <source>
        <dbReference type="ARBA" id="ARBA00012552"/>
    </source>
</evidence>
<evidence type="ECO:0000256" key="2">
    <source>
        <dbReference type="ARBA" id="ARBA00022741"/>
    </source>
</evidence>
<feature type="domain" description="Helicase ATP-binding" evidence="10">
    <location>
        <begin position="334"/>
        <end position="509"/>
    </location>
</feature>
<dbReference type="GeneTree" id="ENSGT00940000163653"/>
<feature type="short sequence motif" description="Q motif" evidence="7">
    <location>
        <begin position="270"/>
        <end position="298"/>
    </location>
</feature>
<evidence type="ECO:0000256" key="5">
    <source>
        <dbReference type="ARBA" id="ARBA00022840"/>
    </source>
</evidence>
<feature type="domain" description="DEAD-box RNA helicase Q" evidence="12">
    <location>
        <begin position="270"/>
        <end position="298"/>
    </location>
</feature>
<dbReference type="EC" id="3.6.4.13" evidence="1"/>
<sequence>MSDWEDEYDEDGVVIQKPVAKSAPIERKVSFNDRQGQNVHFGVRSCGRFGAFSEGRANDSGEGSQSKRWRNGGQRQTFDNFKLDSSRPVTFTVDSAVIGRIIGRGGAKIRELEDSTGARIKINKGDYEPEVVIFGQSAAQQKAKEMIEDLVAEGGSRFSHGAGRRPDYGGGGDGVRNSSVWSSTELQTANVVLAPPSIDWTTIRENKDKYEELKWKDLPPLKKKFYIEAESVSMLTAEEVSEWRKENNNIFVDDLKEEGQKRPIPNPCRSFLEAFELYPEIMENIDRVGFVKPTPIQASSQEWIKFTVQEVLGLRRPQPTALRGMSSHSASQAWPVLLSGEDLIAIAQTGTGKTLAYLLPGFIHMDGQPVPRNERGGPGMLVLTPTRELALQIETECNKYRYKGYKSICIYGGGDRRGQINLVKGGVDIVIATPGRLNDLQMNELINLRSITYLVLDEADRMLDMGFEPQIMKILLDIRPDRQTVMTSATWPTGVRRLAKSYLKNPMMVYVGTLDLAAVNTVQQTVLIVHEEEKKSYVFDFIRNMLPQDKVLIFVGKKLMADDLSSDMCLQGLAVQSLHGDREQCDREEALKDFKESRVRILVATDLASRGLDVHDITHVFNFDFPRNIEEYVHRVGRTGRAGRSGAAVTLVTRDNWRMAPELIPILERAGQEVPEELILMAERYEKHKREKDLCNARGGQERGGGRGGGSGGGGGGRQGGGGGGGGWGRRDGGGRGGRDRGQNWGF</sequence>
<evidence type="ECO:0000256" key="3">
    <source>
        <dbReference type="ARBA" id="ARBA00022801"/>
    </source>
</evidence>
<dbReference type="InterPro" id="IPR014001">
    <property type="entry name" value="Helicase_ATP-bd"/>
</dbReference>
<protein>
    <recommendedName>
        <fullName evidence="1">RNA helicase</fullName>
        <ecNumber evidence="1">3.6.4.13</ecNumber>
    </recommendedName>
</protein>
<dbReference type="Ensembl" id="ENSAOCT00000046223.1">
    <property type="protein sequence ID" value="ENSAOCP00000056221.1"/>
    <property type="gene ID" value="ENSAOCG00000001331.2"/>
</dbReference>
<dbReference type="SUPFAM" id="SSF54791">
    <property type="entry name" value="Eukaryotic type KH-domain (KH-domain type I)"/>
    <property type="match status" value="1"/>
</dbReference>
<dbReference type="PROSITE" id="PS51195">
    <property type="entry name" value="Q_MOTIF"/>
    <property type="match status" value="1"/>
</dbReference>
<dbReference type="GO" id="GO:0016787">
    <property type="term" value="F:hydrolase activity"/>
    <property type="evidence" value="ECO:0007669"/>
    <property type="project" value="UniProtKB-KW"/>
</dbReference>
<dbReference type="SMART" id="SM00490">
    <property type="entry name" value="HELICc"/>
    <property type="match status" value="1"/>
</dbReference>
<evidence type="ECO:0000313" key="13">
    <source>
        <dbReference type="Ensembl" id="ENSAOCP00000056221.1"/>
    </source>
</evidence>
<dbReference type="InterPro" id="IPR004087">
    <property type="entry name" value="KH_dom"/>
</dbReference>
<evidence type="ECO:0000256" key="4">
    <source>
        <dbReference type="ARBA" id="ARBA00022806"/>
    </source>
</evidence>
<dbReference type="InterPro" id="IPR027417">
    <property type="entry name" value="P-loop_NTPase"/>
</dbReference>
<keyword evidence="3 8" id="KW-0378">Hydrolase</keyword>
<proteinExistence type="inferred from homology"/>
<dbReference type="InterPro" id="IPR001650">
    <property type="entry name" value="Helicase_C-like"/>
</dbReference>
<evidence type="ECO:0000259" key="10">
    <source>
        <dbReference type="PROSITE" id="PS51192"/>
    </source>
</evidence>
<dbReference type="Pfam" id="PF00271">
    <property type="entry name" value="Helicase_C"/>
    <property type="match status" value="1"/>
</dbReference>
<dbReference type="GO" id="GO:0003724">
    <property type="term" value="F:RNA helicase activity"/>
    <property type="evidence" value="ECO:0007669"/>
    <property type="project" value="UniProtKB-EC"/>
</dbReference>
<dbReference type="Gene3D" id="3.40.50.300">
    <property type="entry name" value="P-loop containing nucleotide triphosphate hydrolases"/>
    <property type="match status" value="2"/>
</dbReference>
<feature type="compositionally biased region" description="Basic and acidic residues" evidence="9">
    <location>
        <begin position="729"/>
        <end position="747"/>
    </location>
</feature>
<reference evidence="13 14" key="1">
    <citation type="submission" date="2022-01" db="EMBL/GenBank/DDBJ databases">
        <title>A chromosome-scale genome assembly of the false clownfish, Amphiprion ocellaris.</title>
        <authorList>
            <person name="Ryu T."/>
        </authorList>
    </citation>
    <scope>NUCLEOTIDE SEQUENCE [LARGE SCALE GENOMIC DNA]</scope>
</reference>
<evidence type="ECO:0000256" key="6">
    <source>
        <dbReference type="PROSITE-ProRule" id="PRU00117"/>
    </source>
</evidence>
<feature type="compositionally biased region" description="Gly residues" evidence="9">
    <location>
        <begin position="706"/>
        <end position="728"/>
    </location>
</feature>
<evidence type="ECO:0000259" key="11">
    <source>
        <dbReference type="PROSITE" id="PS51194"/>
    </source>
</evidence>
<keyword evidence="4 8" id="KW-0347">Helicase</keyword>
<organism evidence="13 14">
    <name type="scientific">Amphiprion ocellaris</name>
    <name type="common">Clown anemonefish</name>
    <dbReference type="NCBI Taxonomy" id="80972"/>
    <lineage>
        <taxon>Eukaryota</taxon>
        <taxon>Metazoa</taxon>
        <taxon>Chordata</taxon>
        <taxon>Craniata</taxon>
        <taxon>Vertebrata</taxon>
        <taxon>Euteleostomi</taxon>
        <taxon>Actinopterygii</taxon>
        <taxon>Neopterygii</taxon>
        <taxon>Teleostei</taxon>
        <taxon>Neoteleostei</taxon>
        <taxon>Acanthomorphata</taxon>
        <taxon>Ovalentaria</taxon>
        <taxon>Pomacentridae</taxon>
        <taxon>Amphiprion</taxon>
    </lineage>
</organism>
<dbReference type="GO" id="GO:0003723">
    <property type="term" value="F:RNA binding"/>
    <property type="evidence" value="ECO:0007669"/>
    <property type="project" value="UniProtKB-UniRule"/>
</dbReference>
<dbReference type="PANTHER" id="PTHR47958">
    <property type="entry name" value="ATP-DEPENDENT RNA HELICASE DBP3"/>
    <property type="match status" value="1"/>
</dbReference>
<evidence type="ECO:0000256" key="9">
    <source>
        <dbReference type="SAM" id="MobiDB-lite"/>
    </source>
</evidence>
<feature type="domain" description="Helicase C-terminal" evidence="11">
    <location>
        <begin position="521"/>
        <end position="682"/>
    </location>
</feature>
<dbReference type="AlphaFoldDB" id="A0AAQ5YW53"/>
<dbReference type="InterPro" id="IPR014014">
    <property type="entry name" value="RNA_helicase_DEAD_Q_motif"/>
</dbReference>
<accession>A0AAQ5YW53</accession>
<reference evidence="13" key="2">
    <citation type="submission" date="2025-08" db="UniProtKB">
        <authorList>
            <consortium name="Ensembl"/>
        </authorList>
    </citation>
    <scope>IDENTIFICATION</scope>
</reference>
<feature type="region of interest" description="Disordered" evidence="9">
    <location>
        <begin position="690"/>
        <end position="747"/>
    </location>
</feature>
<evidence type="ECO:0000259" key="12">
    <source>
        <dbReference type="PROSITE" id="PS51195"/>
    </source>
</evidence>
<dbReference type="Pfam" id="PF00270">
    <property type="entry name" value="DEAD"/>
    <property type="match status" value="1"/>
</dbReference>
<dbReference type="Proteomes" id="UP001501940">
    <property type="component" value="Chromosome 16"/>
</dbReference>
<dbReference type="SUPFAM" id="SSF52540">
    <property type="entry name" value="P-loop containing nucleoside triphosphate hydrolases"/>
    <property type="match status" value="1"/>
</dbReference>
<dbReference type="FunFam" id="3.40.50.300:FF:000008">
    <property type="entry name" value="ATP-dependent RNA helicase RhlB"/>
    <property type="match status" value="1"/>
</dbReference>
<evidence type="ECO:0000256" key="7">
    <source>
        <dbReference type="PROSITE-ProRule" id="PRU00552"/>
    </source>
</evidence>
<dbReference type="PROSITE" id="PS51192">
    <property type="entry name" value="HELICASE_ATP_BIND_1"/>
    <property type="match status" value="1"/>
</dbReference>
<reference evidence="13" key="3">
    <citation type="submission" date="2025-09" db="UniProtKB">
        <authorList>
            <consortium name="Ensembl"/>
        </authorList>
    </citation>
    <scope>IDENTIFICATION</scope>
</reference>
<evidence type="ECO:0000256" key="8">
    <source>
        <dbReference type="RuleBase" id="RU000492"/>
    </source>
</evidence>
<dbReference type="Pfam" id="PF00013">
    <property type="entry name" value="KH_1"/>
    <property type="match status" value="1"/>
</dbReference>
<comment type="similarity">
    <text evidence="8">Belongs to the DEAD box helicase family.</text>
</comment>
<dbReference type="InterPro" id="IPR011545">
    <property type="entry name" value="DEAD/DEAH_box_helicase_dom"/>
</dbReference>
<feature type="compositionally biased region" description="Basic and acidic residues" evidence="9">
    <location>
        <begin position="690"/>
        <end position="705"/>
    </location>
</feature>
<feature type="region of interest" description="Disordered" evidence="9">
    <location>
        <begin position="53"/>
        <end position="74"/>
    </location>
</feature>
<keyword evidence="6" id="KW-0694">RNA-binding</keyword>
<dbReference type="SMART" id="SM00487">
    <property type="entry name" value="DEXDc"/>
    <property type="match status" value="1"/>
</dbReference>
<dbReference type="SMART" id="SM00322">
    <property type="entry name" value="KH"/>
    <property type="match status" value="1"/>
</dbReference>
<dbReference type="PROSITE" id="PS51194">
    <property type="entry name" value="HELICASE_CTER"/>
    <property type="match status" value="1"/>
</dbReference>
<dbReference type="InterPro" id="IPR000629">
    <property type="entry name" value="RNA-helicase_DEAD-box_CS"/>
</dbReference>
<dbReference type="CDD" id="cd18787">
    <property type="entry name" value="SF2_C_DEAD"/>
    <property type="match status" value="1"/>
</dbReference>
<dbReference type="GO" id="GO:0005524">
    <property type="term" value="F:ATP binding"/>
    <property type="evidence" value="ECO:0007669"/>
    <property type="project" value="UniProtKB-KW"/>
</dbReference>
<keyword evidence="14" id="KW-1185">Reference proteome</keyword>
<keyword evidence="5 8" id="KW-0067">ATP-binding</keyword>
<dbReference type="InterPro" id="IPR004088">
    <property type="entry name" value="KH_dom_type_1"/>
</dbReference>
<dbReference type="PROSITE" id="PS00039">
    <property type="entry name" value="DEAD_ATP_HELICASE"/>
    <property type="match status" value="1"/>
</dbReference>
<evidence type="ECO:0000313" key="14">
    <source>
        <dbReference type="Proteomes" id="UP001501940"/>
    </source>
</evidence>